<proteinExistence type="predicted"/>
<dbReference type="EMBL" id="VSSQ01008916">
    <property type="protein sequence ID" value="MPM40205.1"/>
    <property type="molecule type" value="Genomic_DNA"/>
</dbReference>
<sequence>MGHAANVGAPHNRAGKQIEPGPHPIAFADRVLLQILPLYQRGNLPKDRGGRKIQAFDQSLQRPLSVTIHKAFQNLQSPQNAGNLFFCHIFSTFRTEFHLEFCLLYA</sequence>
<comment type="caution">
    <text evidence="2">The sequence shown here is derived from an EMBL/GenBank/DDBJ whole genome shotgun (WGS) entry which is preliminary data.</text>
</comment>
<organism evidence="2">
    <name type="scientific">bioreactor metagenome</name>
    <dbReference type="NCBI Taxonomy" id="1076179"/>
    <lineage>
        <taxon>unclassified sequences</taxon>
        <taxon>metagenomes</taxon>
        <taxon>ecological metagenomes</taxon>
    </lineage>
</organism>
<name>A0A644ZH35_9ZZZZ</name>
<evidence type="ECO:0000313" key="2">
    <source>
        <dbReference type="EMBL" id="MPM40205.1"/>
    </source>
</evidence>
<accession>A0A644ZH35</accession>
<protein>
    <submittedName>
        <fullName evidence="2">Uncharacterized protein</fullName>
    </submittedName>
</protein>
<evidence type="ECO:0000256" key="1">
    <source>
        <dbReference type="SAM" id="MobiDB-lite"/>
    </source>
</evidence>
<reference evidence="2" key="1">
    <citation type="submission" date="2019-08" db="EMBL/GenBank/DDBJ databases">
        <authorList>
            <person name="Kucharzyk K."/>
            <person name="Murdoch R.W."/>
            <person name="Higgins S."/>
            <person name="Loffler F."/>
        </authorList>
    </citation>
    <scope>NUCLEOTIDE SEQUENCE</scope>
</reference>
<dbReference type="AlphaFoldDB" id="A0A644ZH35"/>
<gene>
    <name evidence="2" type="ORF">SDC9_86845</name>
</gene>
<feature type="region of interest" description="Disordered" evidence="1">
    <location>
        <begin position="1"/>
        <end position="21"/>
    </location>
</feature>